<dbReference type="Proteomes" id="UP000078540">
    <property type="component" value="Unassembled WGS sequence"/>
</dbReference>
<gene>
    <name evidence="1" type="ORF">ALC53_11066</name>
</gene>
<organism evidence="1 2">
    <name type="scientific">Atta colombica</name>
    <dbReference type="NCBI Taxonomy" id="520822"/>
    <lineage>
        <taxon>Eukaryota</taxon>
        <taxon>Metazoa</taxon>
        <taxon>Ecdysozoa</taxon>
        <taxon>Arthropoda</taxon>
        <taxon>Hexapoda</taxon>
        <taxon>Insecta</taxon>
        <taxon>Pterygota</taxon>
        <taxon>Neoptera</taxon>
        <taxon>Endopterygota</taxon>
        <taxon>Hymenoptera</taxon>
        <taxon>Apocrita</taxon>
        <taxon>Aculeata</taxon>
        <taxon>Formicoidea</taxon>
        <taxon>Formicidae</taxon>
        <taxon>Myrmicinae</taxon>
        <taxon>Atta</taxon>
    </lineage>
</organism>
<evidence type="ECO:0000313" key="2">
    <source>
        <dbReference type="Proteomes" id="UP000078540"/>
    </source>
</evidence>
<dbReference type="AlphaFoldDB" id="A0A195B1R2"/>
<protein>
    <submittedName>
        <fullName evidence="1">Uncharacterized protein</fullName>
    </submittedName>
</protein>
<accession>A0A195B1R2</accession>
<reference evidence="1 2" key="1">
    <citation type="submission" date="2015-09" db="EMBL/GenBank/DDBJ databases">
        <title>Atta colombica WGS genome.</title>
        <authorList>
            <person name="Nygaard S."/>
            <person name="Hu H."/>
            <person name="Boomsma J."/>
            <person name="Zhang G."/>
        </authorList>
    </citation>
    <scope>NUCLEOTIDE SEQUENCE [LARGE SCALE GENOMIC DNA]</scope>
    <source>
        <strain evidence="1">Treedump-2</strain>
        <tissue evidence="1">Whole body</tissue>
    </source>
</reference>
<keyword evidence="2" id="KW-1185">Reference proteome</keyword>
<dbReference type="EMBL" id="KQ976662">
    <property type="protein sequence ID" value="KYM78411.1"/>
    <property type="molecule type" value="Genomic_DNA"/>
</dbReference>
<name>A0A195B1R2_9HYME</name>
<evidence type="ECO:0000313" key="1">
    <source>
        <dbReference type="EMBL" id="KYM78411.1"/>
    </source>
</evidence>
<sequence>MNKLGELGGAKVAGVWLLTRVQSKEMLHLDLTGMHEMMLLEMRELSEAFGTNVTFEGPFARMRPQVYLEI</sequence>
<proteinExistence type="predicted"/>